<accession>A0ABQ8BYH0</accession>
<reference evidence="1 2" key="1">
    <citation type="submission" date="2021-05" db="EMBL/GenBank/DDBJ databases">
        <title>Genome Assembly of Synthetic Allotetraploid Brassica napus Reveals Homoeologous Exchanges between Subgenomes.</title>
        <authorList>
            <person name="Davis J.T."/>
        </authorList>
    </citation>
    <scope>NUCLEOTIDE SEQUENCE [LARGE SCALE GENOMIC DNA]</scope>
    <source>
        <strain evidence="2">cv. Da-Ae</strain>
        <tissue evidence="1">Seedling</tissue>
    </source>
</reference>
<organism evidence="1 2">
    <name type="scientific">Brassica napus</name>
    <name type="common">Rape</name>
    <dbReference type="NCBI Taxonomy" id="3708"/>
    <lineage>
        <taxon>Eukaryota</taxon>
        <taxon>Viridiplantae</taxon>
        <taxon>Streptophyta</taxon>
        <taxon>Embryophyta</taxon>
        <taxon>Tracheophyta</taxon>
        <taxon>Spermatophyta</taxon>
        <taxon>Magnoliopsida</taxon>
        <taxon>eudicotyledons</taxon>
        <taxon>Gunneridae</taxon>
        <taxon>Pentapetalae</taxon>
        <taxon>rosids</taxon>
        <taxon>malvids</taxon>
        <taxon>Brassicales</taxon>
        <taxon>Brassicaceae</taxon>
        <taxon>Brassiceae</taxon>
        <taxon>Brassica</taxon>
    </lineage>
</organism>
<comment type="caution">
    <text evidence="1">The sequence shown here is derived from an EMBL/GenBank/DDBJ whole genome shotgun (WGS) entry which is preliminary data.</text>
</comment>
<gene>
    <name evidence="1" type="ORF">HID58_032868</name>
</gene>
<name>A0ABQ8BYH0_BRANA</name>
<dbReference type="Proteomes" id="UP000824890">
    <property type="component" value="Unassembled WGS sequence"/>
</dbReference>
<proteinExistence type="predicted"/>
<sequence length="25" mass="3071">MNFDKKMGFGLIDFLFIRFCICPKW</sequence>
<keyword evidence="2" id="KW-1185">Reference proteome</keyword>
<dbReference type="EMBL" id="JAGKQM010000009">
    <property type="protein sequence ID" value="KAH0909547.1"/>
    <property type="molecule type" value="Genomic_DNA"/>
</dbReference>
<evidence type="ECO:0000313" key="2">
    <source>
        <dbReference type="Proteomes" id="UP000824890"/>
    </source>
</evidence>
<evidence type="ECO:0000313" key="1">
    <source>
        <dbReference type="EMBL" id="KAH0909547.1"/>
    </source>
</evidence>
<protein>
    <submittedName>
        <fullName evidence="1">Uncharacterized protein</fullName>
    </submittedName>
</protein>